<evidence type="ECO:0000313" key="8">
    <source>
        <dbReference type="EMBL" id="THF64535.1"/>
    </source>
</evidence>
<evidence type="ECO:0000313" key="9">
    <source>
        <dbReference type="Proteomes" id="UP000308430"/>
    </source>
</evidence>
<dbReference type="PANTHER" id="PTHR30485">
    <property type="entry name" value="NI/FE-HYDROGENASE 1 B-TYPE CYTOCHROME SUBUNIT"/>
    <property type="match status" value="1"/>
</dbReference>
<evidence type="ECO:0000256" key="6">
    <source>
        <dbReference type="SAM" id="Phobius"/>
    </source>
</evidence>
<dbReference type="InterPro" id="IPR051542">
    <property type="entry name" value="Hydrogenase_cytochrome"/>
</dbReference>
<keyword evidence="5 6" id="KW-0472">Membrane</keyword>
<dbReference type="GO" id="GO:0020037">
    <property type="term" value="F:heme binding"/>
    <property type="evidence" value="ECO:0007669"/>
    <property type="project" value="TreeGrafter"/>
</dbReference>
<dbReference type="GO" id="GO:0009055">
    <property type="term" value="F:electron transfer activity"/>
    <property type="evidence" value="ECO:0007669"/>
    <property type="project" value="InterPro"/>
</dbReference>
<dbReference type="InterPro" id="IPR016174">
    <property type="entry name" value="Di-haem_cyt_TM"/>
</dbReference>
<evidence type="ECO:0000256" key="3">
    <source>
        <dbReference type="ARBA" id="ARBA00022692"/>
    </source>
</evidence>
<accession>A0A4S4AWV4</accession>
<dbReference type="RefSeq" id="WP_136348254.1">
    <property type="nucleotide sequence ID" value="NZ_SSOC01000004.1"/>
</dbReference>
<feature type="transmembrane region" description="Helical" evidence="6">
    <location>
        <begin position="44"/>
        <end position="61"/>
    </location>
</feature>
<dbReference type="Proteomes" id="UP000308430">
    <property type="component" value="Unassembled WGS sequence"/>
</dbReference>
<proteinExistence type="predicted"/>
<dbReference type="OrthoDB" id="196472at2"/>
<protein>
    <submittedName>
        <fullName evidence="8">Cytochrome B</fullName>
    </submittedName>
</protein>
<comment type="subcellular location">
    <subcellularLocation>
        <location evidence="1">Cell membrane</location>
        <topology evidence="1">Multi-pass membrane protein</topology>
    </subcellularLocation>
</comment>
<evidence type="ECO:0000256" key="5">
    <source>
        <dbReference type="ARBA" id="ARBA00023136"/>
    </source>
</evidence>
<feature type="domain" description="Cytochrome b561 bacterial/Ni-hydrogenase" evidence="7">
    <location>
        <begin position="8"/>
        <end position="178"/>
    </location>
</feature>
<keyword evidence="2" id="KW-1003">Cell membrane</keyword>
<evidence type="ECO:0000259" key="7">
    <source>
        <dbReference type="Pfam" id="PF01292"/>
    </source>
</evidence>
<keyword evidence="3 6" id="KW-0812">Transmembrane</keyword>
<name>A0A4S4AWV4_9RHOO</name>
<gene>
    <name evidence="8" type="ORF">E6C76_10750</name>
</gene>
<dbReference type="InterPro" id="IPR011577">
    <property type="entry name" value="Cyt_b561_bac/Ni-Hgenase"/>
</dbReference>
<dbReference type="Pfam" id="PF01292">
    <property type="entry name" value="Ni_hydr_CYTB"/>
    <property type="match status" value="1"/>
</dbReference>
<dbReference type="SUPFAM" id="SSF81342">
    <property type="entry name" value="Transmembrane di-heme cytochromes"/>
    <property type="match status" value="1"/>
</dbReference>
<feature type="transmembrane region" description="Helical" evidence="6">
    <location>
        <begin position="15"/>
        <end position="32"/>
    </location>
</feature>
<evidence type="ECO:0000256" key="4">
    <source>
        <dbReference type="ARBA" id="ARBA00022989"/>
    </source>
</evidence>
<reference evidence="8 9" key="1">
    <citation type="submission" date="2019-04" db="EMBL/GenBank/DDBJ databases">
        <title>Azoarcus nasutitermitis sp. nov. isolated from termite nest.</title>
        <authorList>
            <person name="Lin S.-Y."/>
            <person name="Hameed A."/>
            <person name="Hsu Y.-H."/>
            <person name="Young C.-C."/>
        </authorList>
    </citation>
    <scope>NUCLEOTIDE SEQUENCE [LARGE SCALE GENOMIC DNA]</scope>
    <source>
        <strain evidence="8 9">CC-YHH838</strain>
    </source>
</reference>
<keyword evidence="9" id="KW-1185">Reference proteome</keyword>
<feature type="transmembrane region" description="Helical" evidence="6">
    <location>
        <begin position="195"/>
        <end position="217"/>
    </location>
</feature>
<dbReference type="AlphaFoldDB" id="A0A4S4AWV4"/>
<dbReference type="Gene3D" id="1.20.950.20">
    <property type="entry name" value="Transmembrane di-heme cytochromes, Chain C"/>
    <property type="match status" value="1"/>
</dbReference>
<feature type="transmembrane region" description="Helical" evidence="6">
    <location>
        <begin position="94"/>
        <end position="115"/>
    </location>
</feature>
<dbReference type="PANTHER" id="PTHR30485:SF2">
    <property type="entry name" value="BLL0597 PROTEIN"/>
    <property type="match status" value="1"/>
</dbReference>
<organism evidence="8 9">
    <name type="scientific">Pseudothauera nasutitermitis</name>
    <dbReference type="NCBI Taxonomy" id="2565930"/>
    <lineage>
        <taxon>Bacteria</taxon>
        <taxon>Pseudomonadati</taxon>
        <taxon>Pseudomonadota</taxon>
        <taxon>Betaproteobacteria</taxon>
        <taxon>Rhodocyclales</taxon>
        <taxon>Zoogloeaceae</taxon>
        <taxon>Pseudothauera</taxon>
    </lineage>
</organism>
<dbReference type="EMBL" id="SSOC01000004">
    <property type="protein sequence ID" value="THF64535.1"/>
    <property type="molecule type" value="Genomic_DNA"/>
</dbReference>
<keyword evidence="4 6" id="KW-1133">Transmembrane helix</keyword>
<evidence type="ECO:0000256" key="1">
    <source>
        <dbReference type="ARBA" id="ARBA00004651"/>
    </source>
</evidence>
<dbReference type="GO" id="GO:0005886">
    <property type="term" value="C:plasma membrane"/>
    <property type="evidence" value="ECO:0007669"/>
    <property type="project" value="UniProtKB-SubCell"/>
</dbReference>
<feature type="transmembrane region" description="Helical" evidence="6">
    <location>
        <begin position="146"/>
        <end position="165"/>
    </location>
</feature>
<comment type="caution">
    <text evidence="8">The sequence shown here is derived from an EMBL/GenBank/DDBJ whole genome shotgun (WGS) entry which is preliminary data.</text>
</comment>
<sequence length="232" mass="25099">MNLKRIRVWDLPVRLFHWSMVVVVSAAIFTGINGGNMMIHHKRLGIILVGLIAFRLAWGFLGSSTARFTQFVRGPGAIRAYLRGQWQGIGHNPLGALSVLALLALFGFQAVSGLFTDDDIAFRGPLRNLIDGGTAAWITSLHRDMLLWMGLLVAVHIGALFYYLHAKKDNLVKPMITGWKEVPEAVAMDVRGGGWPALVVSLAIGLLAAWIAAGGLLPAPAPLPVPAEVPAW</sequence>
<dbReference type="GO" id="GO:0022904">
    <property type="term" value="P:respiratory electron transport chain"/>
    <property type="evidence" value="ECO:0007669"/>
    <property type="project" value="InterPro"/>
</dbReference>
<evidence type="ECO:0000256" key="2">
    <source>
        <dbReference type="ARBA" id="ARBA00022475"/>
    </source>
</evidence>